<feature type="compositionally biased region" description="Basic and acidic residues" evidence="1">
    <location>
        <begin position="270"/>
        <end position="291"/>
    </location>
</feature>
<keyword evidence="2" id="KW-0812">Transmembrane</keyword>
<evidence type="ECO:0008006" key="5">
    <source>
        <dbReference type="Google" id="ProtNLM"/>
    </source>
</evidence>
<evidence type="ECO:0000256" key="2">
    <source>
        <dbReference type="SAM" id="Phobius"/>
    </source>
</evidence>
<reference evidence="3 4" key="1">
    <citation type="submission" date="2018-10" db="EMBL/GenBank/DDBJ databases">
        <title>The complete genome of Acinetobacter wuhouensis strain WCHAW010062.</title>
        <authorList>
            <person name="Hu Y."/>
            <person name="Long H."/>
            <person name="Feng Y."/>
            <person name="Zong Z."/>
        </authorList>
    </citation>
    <scope>NUCLEOTIDE SEQUENCE [LARGE SCALE GENOMIC DNA]</scope>
    <source>
        <strain evidence="3 4">WCHAW010062</strain>
    </source>
</reference>
<sequence>MTAIRTNWQNIRQYIWLIGGLLCLVVAFVFWIATDTKELVTVANPIEESQVQIQPEKVAATAHLGALMDEVRPLEMTTRMVAAGSHDPEFRGTKFFQDNKKNWTVELFKTSDEDVIRSFLQKQIDRKNFIYFRLSGEHQTEQYVLAYGLFKGNDQAKTQLQQLGFNLPASIHPQPVQFEKYLSLVNDLGSDEMASANKLYEVRLKSAPLPVVDETLLAQAKSALAAVTGSATTGTTTTKTTITRRDASGNVLDVQNSQSTATAPNVPKESSSDKKVTEKKPSDHEVSDPFN</sequence>
<dbReference type="Proteomes" id="UP000279962">
    <property type="component" value="Chromosome"/>
</dbReference>
<feature type="transmembrane region" description="Helical" evidence="2">
    <location>
        <begin position="14"/>
        <end position="33"/>
    </location>
</feature>
<evidence type="ECO:0000313" key="4">
    <source>
        <dbReference type="Proteomes" id="UP000279962"/>
    </source>
</evidence>
<evidence type="ECO:0000256" key="1">
    <source>
        <dbReference type="SAM" id="MobiDB-lite"/>
    </source>
</evidence>
<dbReference type="EMBL" id="CP033133">
    <property type="protein sequence ID" value="AYO53012.1"/>
    <property type="molecule type" value="Genomic_DNA"/>
</dbReference>
<feature type="compositionally biased region" description="Low complexity" evidence="1">
    <location>
        <begin position="228"/>
        <end position="241"/>
    </location>
</feature>
<keyword evidence="2" id="KW-0472">Membrane</keyword>
<protein>
    <recommendedName>
        <fullName evidence="5">SPOR domain-containing protein</fullName>
    </recommendedName>
</protein>
<dbReference type="RefSeq" id="WP_087552981.1">
    <property type="nucleotide sequence ID" value="NZ_CP033133.1"/>
</dbReference>
<dbReference type="AlphaFoldDB" id="A0A3G2SZ98"/>
<organism evidence="3 4">
    <name type="scientific">Acinetobacter wuhouensis</name>
    <dbReference type="NCBI Taxonomy" id="1879050"/>
    <lineage>
        <taxon>Bacteria</taxon>
        <taxon>Pseudomonadati</taxon>
        <taxon>Pseudomonadota</taxon>
        <taxon>Gammaproteobacteria</taxon>
        <taxon>Moraxellales</taxon>
        <taxon>Moraxellaceae</taxon>
        <taxon>Acinetobacter</taxon>
    </lineage>
</organism>
<gene>
    <name evidence="3" type="ORF">CDG68_04720</name>
</gene>
<feature type="region of interest" description="Disordered" evidence="1">
    <location>
        <begin position="228"/>
        <end position="291"/>
    </location>
</feature>
<evidence type="ECO:0000313" key="3">
    <source>
        <dbReference type="EMBL" id="AYO53012.1"/>
    </source>
</evidence>
<keyword evidence="2" id="KW-1133">Transmembrane helix</keyword>
<name>A0A3G2SZ98_9GAMM</name>
<dbReference type="Gene3D" id="3.30.70.1070">
    <property type="entry name" value="Sporulation related repeat"/>
    <property type="match status" value="1"/>
</dbReference>
<feature type="compositionally biased region" description="Polar residues" evidence="1">
    <location>
        <begin position="253"/>
        <end position="263"/>
    </location>
</feature>
<dbReference type="GO" id="GO:0042834">
    <property type="term" value="F:peptidoglycan binding"/>
    <property type="evidence" value="ECO:0007669"/>
    <property type="project" value="InterPro"/>
</dbReference>
<dbReference type="InterPro" id="IPR036680">
    <property type="entry name" value="SPOR-like_sf"/>
</dbReference>
<accession>A0A3G2SZ98</accession>
<proteinExistence type="predicted"/>